<accession>A0A7W6C397</accession>
<feature type="transmembrane region" description="Helical" evidence="2">
    <location>
        <begin position="107"/>
        <end position="125"/>
    </location>
</feature>
<dbReference type="AlphaFoldDB" id="A0A7W6C397"/>
<protein>
    <submittedName>
        <fullName evidence="4">Peptidoglycan/LPS O-acetylase OafA/YrhL</fullName>
    </submittedName>
</protein>
<feature type="transmembrane region" description="Helical" evidence="2">
    <location>
        <begin position="160"/>
        <end position="178"/>
    </location>
</feature>
<name>A0A7W6C397_9SPHN</name>
<organism evidence="4 5">
    <name type="scientific">Novosphingobium fluoreni</name>
    <dbReference type="NCBI Taxonomy" id="1391222"/>
    <lineage>
        <taxon>Bacteria</taxon>
        <taxon>Pseudomonadati</taxon>
        <taxon>Pseudomonadota</taxon>
        <taxon>Alphaproteobacteria</taxon>
        <taxon>Sphingomonadales</taxon>
        <taxon>Sphingomonadaceae</taxon>
        <taxon>Novosphingobium</taxon>
    </lineage>
</organism>
<dbReference type="InterPro" id="IPR050879">
    <property type="entry name" value="Acyltransferase_3"/>
</dbReference>
<dbReference type="Proteomes" id="UP000561459">
    <property type="component" value="Unassembled WGS sequence"/>
</dbReference>
<reference evidence="4 5" key="1">
    <citation type="submission" date="2020-08" db="EMBL/GenBank/DDBJ databases">
        <title>Genomic Encyclopedia of Type Strains, Phase IV (KMG-IV): sequencing the most valuable type-strain genomes for metagenomic binning, comparative biology and taxonomic classification.</title>
        <authorList>
            <person name="Goeker M."/>
        </authorList>
    </citation>
    <scope>NUCLEOTIDE SEQUENCE [LARGE SCALE GENOMIC DNA]</scope>
    <source>
        <strain evidence="4 5">DSM 27568</strain>
    </source>
</reference>
<proteinExistence type="predicted"/>
<keyword evidence="2" id="KW-0812">Transmembrane</keyword>
<dbReference type="InterPro" id="IPR002656">
    <property type="entry name" value="Acyl_transf_3_dom"/>
</dbReference>
<sequence length="358" mass="38064">MTCDPRALPARMPLLDAMRALAALLVLLFHVDVIFGGLPLFRHTELAVDFFFMLSGFVLTASVEGKQRDGSAATGFIVARIGRLWPMMALGSVIGLGTAWMRGVDSQALALSFTLALLLLPSMVVRSPIFPLNGPQWSLLLELIANVAHALELRRLPARMLLLLSTSAWLMLFAIAGMKGEMTFGPMYPGWQLGILRIGYAYTLGCVIARLAPAIIARIRAPWWLPLALLAVLLIGPGRAPAPNGLLDMAVLLAFGPVLIIAIAADPPEGLHPAMRRAGAASWPLYALHVPLMDGANTLAVKGVLPPSLAPVAAIVLTLVAAMVLANSRIAKGFTRSKRQPSRAAPTPANSSGQPGYT</sequence>
<dbReference type="PANTHER" id="PTHR23028:SF134">
    <property type="entry name" value="PUTATIVE (AFU_ORTHOLOGUE AFUA_4G08520)-RELATED"/>
    <property type="match status" value="1"/>
</dbReference>
<dbReference type="EMBL" id="JACIDY010000006">
    <property type="protein sequence ID" value="MBB3940824.1"/>
    <property type="molecule type" value="Genomic_DNA"/>
</dbReference>
<evidence type="ECO:0000259" key="3">
    <source>
        <dbReference type="Pfam" id="PF01757"/>
    </source>
</evidence>
<keyword evidence="2" id="KW-1133">Transmembrane helix</keyword>
<evidence type="ECO:0000256" key="1">
    <source>
        <dbReference type="SAM" id="MobiDB-lite"/>
    </source>
</evidence>
<dbReference type="GO" id="GO:0016747">
    <property type="term" value="F:acyltransferase activity, transferring groups other than amino-acyl groups"/>
    <property type="evidence" value="ECO:0007669"/>
    <property type="project" value="InterPro"/>
</dbReference>
<feature type="region of interest" description="Disordered" evidence="1">
    <location>
        <begin position="336"/>
        <end position="358"/>
    </location>
</feature>
<evidence type="ECO:0000313" key="5">
    <source>
        <dbReference type="Proteomes" id="UP000561459"/>
    </source>
</evidence>
<feature type="transmembrane region" description="Helical" evidence="2">
    <location>
        <begin position="84"/>
        <end position="101"/>
    </location>
</feature>
<feature type="transmembrane region" description="Helical" evidence="2">
    <location>
        <begin position="311"/>
        <end position="330"/>
    </location>
</feature>
<dbReference type="Pfam" id="PF01757">
    <property type="entry name" value="Acyl_transf_3"/>
    <property type="match status" value="1"/>
</dbReference>
<feature type="domain" description="Acyltransferase 3" evidence="3">
    <location>
        <begin position="15"/>
        <end position="326"/>
    </location>
</feature>
<dbReference type="PANTHER" id="PTHR23028">
    <property type="entry name" value="ACETYLTRANSFERASE"/>
    <property type="match status" value="1"/>
</dbReference>
<feature type="transmembrane region" description="Helical" evidence="2">
    <location>
        <begin position="46"/>
        <end position="63"/>
    </location>
</feature>
<feature type="transmembrane region" description="Helical" evidence="2">
    <location>
        <begin position="190"/>
        <end position="211"/>
    </location>
</feature>
<feature type="transmembrane region" description="Helical" evidence="2">
    <location>
        <begin position="21"/>
        <end position="40"/>
    </location>
</feature>
<evidence type="ECO:0000313" key="4">
    <source>
        <dbReference type="EMBL" id="MBB3940824.1"/>
    </source>
</evidence>
<feature type="compositionally biased region" description="Polar residues" evidence="1">
    <location>
        <begin position="348"/>
        <end position="358"/>
    </location>
</feature>
<comment type="caution">
    <text evidence="4">The sequence shown here is derived from an EMBL/GenBank/DDBJ whole genome shotgun (WGS) entry which is preliminary data.</text>
</comment>
<evidence type="ECO:0000256" key="2">
    <source>
        <dbReference type="SAM" id="Phobius"/>
    </source>
</evidence>
<feature type="transmembrane region" description="Helical" evidence="2">
    <location>
        <begin position="223"/>
        <end position="240"/>
    </location>
</feature>
<gene>
    <name evidence="4" type="ORF">GGR39_002487</name>
</gene>
<keyword evidence="5" id="KW-1185">Reference proteome</keyword>
<keyword evidence="2" id="KW-0472">Membrane</keyword>